<dbReference type="InParanoid" id="A0A482XQB6"/>
<dbReference type="Pfam" id="PF00046">
    <property type="entry name" value="Homeodomain"/>
    <property type="match status" value="1"/>
</dbReference>
<comment type="subcellular location">
    <subcellularLocation>
        <location evidence="1 2 3">Nucleus</location>
    </subcellularLocation>
</comment>
<keyword evidence="2 3" id="KW-0371">Homeobox</keyword>
<comment type="caution">
    <text evidence="6">The sequence shown here is derived from an EMBL/GenBank/DDBJ whole genome shotgun (WGS) entry which is preliminary data.</text>
</comment>
<dbReference type="PANTHER" id="PTHR24329:SF543">
    <property type="entry name" value="FI01017P-RELATED"/>
    <property type="match status" value="1"/>
</dbReference>
<evidence type="ECO:0000259" key="5">
    <source>
        <dbReference type="PROSITE" id="PS50071"/>
    </source>
</evidence>
<evidence type="ECO:0000256" key="4">
    <source>
        <dbReference type="SAM" id="MobiDB-lite"/>
    </source>
</evidence>
<dbReference type="InterPro" id="IPR050649">
    <property type="entry name" value="Paired_Homeobox_TFs"/>
</dbReference>
<dbReference type="GO" id="GO:0000977">
    <property type="term" value="F:RNA polymerase II transcription regulatory region sequence-specific DNA binding"/>
    <property type="evidence" value="ECO:0007669"/>
    <property type="project" value="TreeGrafter"/>
</dbReference>
<dbReference type="GO" id="GO:0005634">
    <property type="term" value="C:nucleus"/>
    <property type="evidence" value="ECO:0007669"/>
    <property type="project" value="UniProtKB-SubCell"/>
</dbReference>
<feature type="compositionally biased region" description="Basic residues" evidence="4">
    <location>
        <begin position="287"/>
        <end position="296"/>
    </location>
</feature>
<sequence>MDYTYLNQAAATFDASSCSLGAAGMDASGLGGPCSYGDLTSCSQMSYRYTAAAASMARSYNPAATPMGHHLAGTAGQCSVMGRPHHQDHRPPMFPSAMNLQGGLPYKVYPGHDGVLTEKRKQRRIRTTFTSAQLKELERAFQETHYPDIYTREEIAMKIDLTEARVQFPGGFATVQAGCVLPKPLRIGKESYWVESLWGGWEREKVGDEVGGKKRGKGGKERKVEIVRERESIEERERRGGKERKRKEEKGRQRRSEGNRKKKRESAENKEEERNNEIQRREEKERKERRRGRERK</sequence>
<dbReference type="FunFam" id="1.10.10.60:FF:000710">
    <property type="entry name" value="Paired box 7a"/>
    <property type="match status" value="1"/>
</dbReference>
<organism evidence="6 7">
    <name type="scientific">Laodelphax striatellus</name>
    <name type="common">Small brown planthopper</name>
    <name type="synonym">Delphax striatella</name>
    <dbReference type="NCBI Taxonomy" id="195883"/>
    <lineage>
        <taxon>Eukaryota</taxon>
        <taxon>Metazoa</taxon>
        <taxon>Ecdysozoa</taxon>
        <taxon>Arthropoda</taxon>
        <taxon>Hexapoda</taxon>
        <taxon>Insecta</taxon>
        <taxon>Pterygota</taxon>
        <taxon>Neoptera</taxon>
        <taxon>Paraneoptera</taxon>
        <taxon>Hemiptera</taxon>
        <taxon>Auchenorrhyncha</taxon>
        <taxon>Fulgoroidea</taxon>
        <taxon>Delphacidae</taxon>
        <taxon>Criomorphinae</taxon>
        <taxon>Laodelphax</taxon>
    </lineage>
</organism>
<name>A0A482XQB6_LAOST</name>
<dbReference type="InterPro" id="IPR001356">
    <property type="entry name" value="HD"/>
</dbReference>
<evidence type="ECO:0000256" key="2">
    <source>
        <dbReference type="PROSITE-ProRule" id="PRU00108"/>
    </source>
</evidence>
<evidence type="ECO:0000313" key="6">
    <source>
        <dbReference type="EMBL" id="RZF48183.1"/>
    </source>
</evidence>
<dbReference type="GO" id="GO:0000981">
    <property type="term" value="F:DNA-binding transcription factor activity, RNA polymerase II-specific"/>
    <property type="evidence" value="ECO:0007669"/>
    <property type="project" value="TreeGrafter"/>
</dbReference>
<dbReference type="Gene3D" id="1.10.10.60">
    <property type="entry name" value="Homeodomain-like"/>
    <property type="match status" value="1"/>
</dbReference>
<gene>
    <name evidence="6" type="ORF">LSTR_LSTR013682</name>
</gene>
<dbReference type="EMBL" id="QKKF02002704">
    <property type="protein sequence ID" value="RZF48183.1"/>
    <property type="molecule type" value="Genomic_DNA"/>
</dbReference>
<feature type="region of interest" description="Disordered" evidence="4">
    <location>
        <begin position="208"/>
        <end position="296"/>
    </location>
</feature>
<keyword evidence="2 3" id="KW-0238">DNA-binding</keyword>
<protein>
    <recommendedName>
        <fullName evidence="5">Homeobox domain-containing protein</fullName>
    </recommendedName>
</protein>
<feature type="compositionally biased region" description="Basic and acidic residues" evidence="4">
    <location>
        <begin position="208"/>
        <end position="286"/>
    </location>
</feature>
<evidence type="ECO:0000313" key="7">
    <source>
        <dbReference type="Proteomes" id="UP000291343"/>
    </source>
</evidence>
<dbReference type="PROSITE" id="PS50071">
    <property type="entry name" value="HOMEOBOX_2"/>
    <property type="match status" value="1"/>
</dbReference>
<dbReference type="AlphaFoldDB" id="A0A482XQB6"/>
<keyword evidence="7" id="KW-1185">Reference proteome</keyword>
<evidence type="ECO:0000256" key="1">
    <source>
        <dbReference type="ARBA" id="ARBA00004123"/>
    </source>
</evidence>
<dbReference type="Proteomes" id="UP000291343">
    <property type="component" value="Unassembled WGS sequence"/>
</dbReference>
<evidence type="ECO:0000256" key="3">
    <source>
        <dbReference type="RuleBase" id="RU000682"/>
    </source>
</evidence>
<dbReference type="STRING" id="195883.A0A482XQB6"/>
<feature type="DNA-binding region" description="Homeobox" evidence="2">
    <location>
        <begin position="122"/>
        <end position="168"/>
    </location>
</feature>
<dbReference type="InterPro" id="IPR009057">
    <property type="entry name" value="Homeodomain-like_sf"/>
</dbReference>
<dbReference type="SUPFAM" id="SSF46689">
    <property type="entry name" value="Homeodomain-like"/>
    <property type="match status" value="1"/>
</dbReference>
<dbReference type="CDD" id="cd00086">
    <property type="entry name" value="homeodomain"/>
    <property type="match status" value="1"/>
</dbReference>
<reference evidence="6 7" key="1">
    <citation type="journal article" date="2017" name="Gigascience">
        <title>Genome sequence of the small brown planthopper, Laodelphax striatellus.</title>
        <authorList>
            <person name="Zhu J."/>
            <person name="Jiang F."/>
            <person name="Wang X."/>
            <person name="Yang P."/>
            <person name="Bao Y."/>
            <person name="Zhao W."/>
            <person name="Wang W."/>
            <person name="Lu H."/>
            <person name="Wang Q."/>
            <person name="Cui N."/>
            <person name="Li J."/>
            <person name="Chen X."/>
            <person name="Luo L."/>
            <person name="Yu J."/>
            <person name="Kang L."/>
            <person name="Cui F."/>
        </authorList>
    </citation>
    <scope>NUCLEOTIDE SEQUENCE [LARGE SCALE GENOMIC DNA]</scope>
    <source>
        <strain evidence="6">Lst14</strain>
    </source>
</reference>
<dbReference type="SMART" id="SM00389">
    <property type="entry name" value="HOX"/>
    <property type="match status" value="1"/>
</dbReference>
<feature type="domain" description="Homeobox" evidence="5">
    <location>
        <begin position="120"/>
        <end position="167"/>
    </location>
</feature>
<proteinExistence type="predicted"/>
<keyword evidence="2 3" id="KW-0539">Nucleus</keyword>
<dbReference type="PANTHER" id="PTHR24329">
    <property type="entry name" value="HOMEOBOX PROTEIN ARISTALESS"/>
    <property type="match status" value="1"/>
</dbReference>
<accession>A0A482XQB6</accession>
<dbReference type="OrthoDB" id="6159439at2759"/>